<dbReference type="EMBL" id="JBAWKY010000001">
    <property type="protein sequence ID" value="MEI4461758.1"/>
    <property type="molecule type" value="Genomic_DNA"/>
</dbReference>
<keyword evidence="4" id="KW-1185">Reference proteome</keyword>
<dbReference type="Proteomes" id="UP001387110">
    <property type="component" value="Unassembled WGS sequence"/>
</dbReference>
<dbReference type="OrthoDB" id="2357516at2"/>
<reference evidence="1 3" key="1">
    <citation type="journal article" date="2015" name="Int. J. Syst. Evol. Microbiol.">
        <title>Exiguobacterium enclense sp. nov., isolated from sediment.</title>
        <authorList>
            <person name="Dastager S.G."/>
            <person name="Mawlankar R."/>
            <person name="Sonalkar V.V."/>
            <person name="Thorat M.N."/>
            <person name="Mual P."/>
            <person name="Verma A."/>
            <person name="Krishnamurthi S."/>
            <person name="Tang S.K."/>
            <person name="Li W.J."/>
        </authorList>
    </citation>
    <scope>NUCLEOTIDE SEQUENCE [LARGE SCALE GENOMIC DNA]</scope>
    <source>
        <strain evidence="1 3">NIO-1109</strain>
    </source>
</reference>
<dbReference type="Proteomes" id="UP000053797">
    <property type="component" value="Unassembled WGS sequence"/>
</dbReference>
<dbReference type="AlphaFoldDB" id="A0A0V8GIZ7"/>
<evidence type="ECO:0000313" key="4">
    <source>
        <dbReference type="Proteomes" id="UP001387110"/>
    </source>
</evidence>
<reference evidence="2 4" key="2">
    <citation type="submission" date="2023-12" db="EMBL/GenBank/DDBJ databases">
        <authorList>
            <person name="Easwaran N."/>
            <person name="Lazarus H.P.S."/>
        </authorList>
    </citation>
    <scope>NUCLEOTIDE SEQUENCE [LARGE SCALE GENOMIC DNA]</scope>
    <source>
        <strain evidence="2 4">VIT-2023</strain>
    </source>
</reference>
<protein>
    <submittedName>
        <fullName evidence="1">Uncharacterized protein</fullName>
    </submittedName>
</protein>
<organism evidence="1 3">
    <name type="scientific">Exiguobacterium indicum</name>
    <dbReference type="NCBI Taxonomy" id="296995"/>
    <lineage>
        <taxon>Bacteria</taxon>
        <taxon>Bacillati</taxon>
        <taxon>Bacillota</taxon>
        <taxon>Bacilli</taxon>
        <taxon>Bacillales</taxon>
        <taxon>Bacillales Family XII. Incertae Sedis</taxon>
        <taxon>Exiguobacterium</taxon>
    </lineage>
</organism>
<comment type="caution">
    <text evidence="1">The sequence shown here is derived from an EMBL/GenBank/DDBJ whole genome shotgun (WGS) entry which is preliminary data.</text>
</comment>
<evidence type="ECO:0000313" key="2">
    <source>
        <dbReference type="EMBL" id="MEI4461758.1"/>
    </source>
</evidence>
<name>A0A0V8GIZ7_9BACL</name>
<evidence type="ECO:0000313" key="1">
    <source>
        <dbReference type="EMBL" id="KSU50251.1"/>
    </source>
</evidence>
<dbReference type="RefSeq" id="WP_035396401.1">
    <property type="nucleotide sequence ID" value="NZ_FMYN01000001.1"/>
</dbReference>
<proteinExistence type="predicted"/>
<sequence>MRKREIGLIATLIAATSVGIREWKKNQAYAQRVKQETERHVRQAIVEGQTDGTDEDTTTKG</sequence>
<gene>
    <name evidence="1" type="ORF">AS033_02410</name>
    <name evidence="2" type="ORF">SZL87_04855</name>
</gene>
<evidence type="ECO:0000313" key="3">
    <source>
        <dbReference type="Proteomes" id="UP000053797"/>
    </source>
</evidence>
<accession>A0A0V8GIZ7</accession>
<dbReference type="EMBL" id="LNQL01000001">
    <property type="protein sequence ID" value="KSU50251.1"/>
    <property type="molecule type" value="Genomic_DNA"/>
</dbReference>